<sequence length="175" mass="20493">MLRPRVFNEDIDPQLKTWLYASGSLTQQLTQLADGQFCVEPTVQCFQKMSQQDSQWMNMPMHHLAWVRESLLYGSESVPWVKAKSIFPILSVQGKARIFKTIGTQPIGRFLFNRCQPLCQRRILRLPEGWTRQSCYTWHGCRFIVQETFLSSFERFLAQKKIKADAKSYISEYTS</sequence>
<dbReference type="KEGG" id="ala:BFG52_09970"/>
<accession>A0A1B2M0B8</accession>
<dbReference type="Pfam" id="PF04345">
    <property type="entry name" value="Chor_lyase"/>
    <property type="match status" value="1"/>
</dbReference>
<dbReference type="GO" id="GO:0006744">
    <property type="term" value="P:ubiquinone biosynthetic process"/>
    <property type="evidence" value="ECO:0007669"/>
    <property type="project" value="UniProtKB-KW"/>
</dbReference>
<dbReference type="InterPro" id="IPR007440">
    <property type="entry name" value="Chorismate--pyruvate_lyase"/>
</dbReference>
<dbReference type="InterPro" id="IPR028978">
    <property type="entry name" value="Chorismate_lyase_/UTRA_dom_sf"/>
</dbReference>
<keyword evidence="4" id="KW-0670">Pyruvate</keyword>
<reference evidence="4 5" key="1">
    <citation type="submission" date="2016-08" db="EMBL/GenBank/DDBJ databases">
        <authorList>
            <person name="Seilhamer J.J."/>
        </authorList>
    </citation>
    <scope>NUCLEOTIDE SEQUENCE [LARGE SCALE GENOMIC DNA]</scope>
    <source>
        <strain evidence="4 5">BRTC-1</strain>
    </source>
</reference>
<evidence type="ECO:0000313" key="5">
    <source>
        <dbReference type="Proteomes" id="UP000093391"/>
    </source>
</evidence>
<dbReference type="GO" id="GO:0005829">
    <property type="term" value="C:cytosol"/>
    <property type="evidence" value="ECO:0007669"/>
    <property type="project" value="TreeGrafter"/>
</dbReference>
<evidence type="ECO:0000256" key="3">
    <source>
        <dbReference type="ARBA" id="ARBA00023239"/>
    </source>
</evidence>
<dbReference type="EMBL" id="CP016895">
    <property type="protein sequence ID" value="AOA58646.1"/>
    <property type="molecule type" value="Genomic_DNA"/>
</dbReference>
<dbReference type="STRING" id="1789224.BFG52_09970"/>
<evidence type="ECO:0000256" key="2">
    <source>
        <dbReference type="ARBA" id="ARBA00022688"/>
    </source>
</evidence>
<dbReference type="OrthoDB" id="9789493at2"/>
<dbReference type="AlphaFoldDB" id="A0A1B2M0B8"/>
<dbReference type="Proteomes" id="UP000093391">
    <property type="component" value="Chromosome"/>
</dbReference>
<evidence type="ECO:0000256" key="1">
    <source>
        <dbReference type="ARBA" id="ARBA00022490"/>
    </source>
</evidence>
<protein>
    <submittedName>
        <fullName evidence="4">Chorismate--pyruvate lyase</fullName>
    </submittedName>
</protein>
<proteinExistence type="predicted"/>
<keyword evidence="1" id="KW-0963">Cytoplasm</keyword>
<keyword evidence="5" id="KW-1185">Reference proteome</keyword>
<name>A0A1B2M0B8_9GAMM</name>
<dbReference type="GO" id="GO:0008813">
    <property type="term" value="F:chorismate lyase activity"/>
    <property type="evidence" value="ECO:0007669"/>
    <property type="project" value="InterPro"/>
</dbReference>
<dbReference type="Gene3D" id="3.40.1410.10">
    <property type="entry name" value="Chorismate lyase-like"/>
    <property type="match status" value="1"/>
</dbReference>
<organism evidence="4 5">
    <name type="scientific">Acinetobacter larvae</name>
    <dbReference type="NCBI Taxonomy" id="1789224"/>
    <lineage>
        <taxon>Bacteria</taxon>
        <taxon>Pseudomonadati</taxon>
        <taxon>Pseudomonadota</taxon>
        <taxon>Gammaproteobacteria</taxon>
        <taxon>Moraxellales</taxon>
        <taxon>Moraxellaceae</taxon>
        <taxon>Acinetobacter</taxon>
    </lineage>
</organism>
<keyword evidence="2" id="KW-0831">Ubiquinone biosynthesis</keyword>
<dbReference type="PANTHER" id="PTHR38683">
    <property type="entry name" value="CHORISMATE PYRUVATE-LYASE"/>
    <property type="match status" value="1"/>
</dbReference>
<keyword evidence="3 4" id="KW-0456">Lyase</keyword>
<dbReference type="PANTHER" id="PTHR38683:SF1">
    <property type="entry name" value="CHORISMATE PYRUVATE-LYASE"/>
    <property type="match status" value="1"/>
</dbReference>
<dbReference type="RefSeq" id="WP_067555488.1">
    <property type="nucleotide sequence ID" value="NZ_CP016895.1"/>
</dbReference>
<evidence type="ECO:0000313" key="4">
    <source>
        <dbReference type="EMBL" id="AOA58646.1"/>
    </source>
</evidence>
<gene>
    <name evidence="4" type="ORF">BFG52_09970</name>
</gene>
<dbReference type="SUPFAM" id="SSF64288">
    <property type="entry name" value="Chorismate lyase-like"/>
    <property type="match status" value="1"/>
</dbReference>